<organism evidence="2 3">
    <name type="scientific">Lates japonicus</name>
    <name type="common">Japanese lates</name>
    <dbReference type="NCBI Taxonomy" id="270547"/>
    <lineage>
        <taxon>Eukaryota</taxon>
        <taxon>Metazoa</taxon>
        <taxon>Chordata</taxon>
        <taxon>Craniata</taxon>
        <taxon>Vertebrata</taxon>
        <taxon>Euteleostomi</taxon>
        <taxon>Actinopterygii</taxon>
        <taxon>Neopterygii</taxon>
        <taxon>Teleostei</taxon>
        <taxon>Neoteleostei</taxon>
        <taxon>Acanthomorphata</taxon>
        <taxon>Carangaria</taxon>
        <taxon>Carangaria incertae sedis</taxon>
        <taxon>Centropomidae</taxon>
        <taxon>Lates</taxon>
    </lineage>
</organism>
<sequence>MAFSRPLIFEEHLLRGVAPELDDIRAGGHQRMDIDDDEYWSDGADSAYGSMTEDEDLEVDDVEDVSSRSPLVQQLQSDGFWEDWRRTCPLVPSGAPLAAPVPAPMPDAAPVSRSLEESAPSTSGLSYPTKRSREENHMEQVSMKRLRRNEEETPEESAPSTSGLSFFANGSREDDYRNSAPSTSGLRFFTGRRHWPDPFGFRRWAEDSDSD</sequence>
<protein>
    <submittedName>
        <fullName evidence="2">Uncharacterized protein</fullName>
    </submittedName>
</protein>
<evidence type="ECO:0000313" key="3">
    <source>
        <dbReference type="Proteomes" id="UP001279410"/>
    </source>
</evidence>
<dbReference type="Proteomes" id="UP001279410">
    <property type="component" value="Unassembled WGS sequence"/>
</dbReference>
<feature type="region of interest" description="Disordered" evidence="1">
    <location>
        <begin position="94"/>
        <end position="211"/>
    </location>
</feature>
<gene>
    <name evidence="2" type="ORF">AKAME5_000883500</name>
</gene>
<proteinExistence type="predicted"/>
<evidence type="ECO:0000313" key="2">
    <source>
        <dbReference type="EMBL" id="GLD56497.1"/>
    </source>
</evidence>
<comment type="caution">
    <text evidence="2">The sequence shown here is derived from an EMBL/GenBank/DDBJ whole genome shotgun (WGS) entry which is preliminary data.</text>
</comment>
<accession>A0AAD3MMH1</accession>
<dbReference type="EMBL" id="BRZM01000025">
    <property type="protein sequence ID" value="GLD56497.1"/>
    <property type="molecule type" value="Genomic_DNA"/>
</dbReference>
<dbReference type="AlphaFoldDB" id="A0AAD3MMH1"/>
<reference evidence="2" key="1">
    <citation type="submission" date="2022-08" db="EMBL/GenBank/DDBJ databases">
        <title>Genome sequencing of akame (Lates japonicus).</title>
        <authorList>
            <person name="Hashiguchi Y."/>
            <person name="Takahashi H."/>
        </authorList>
    </citation>
    <scope>NUCLEOTIDE SEQUENCE</scope>
    <source>
        <strain evidence="2">Kochi</strain>
    </source>
</reference>
<evidence type="ECO:0000256" key="1">
    <source>
        <dbReference type="SAM" id="MobiDB-lite"/>
    </source>
</evidence>
<keyword evidence="3" id="KW-1185">Reference proteome</keyword>
<name>A0AAD3MMH1_LATJO</name>